<gene>
    <name evidence="1" type="ORF">g.5363</name>
</gene>
<sequence length="110" mass="12579">KKLGTSKKIRKYNNEYLELGFTYIGTEDNPKPQCVICLEVLSNEGMKPAKLRRHLETKHPESKTKSVEFFNLKLNELKKSKNIIKKSIVGLNVNENATLASYQVAELIEI</sequence>
<feature type="non-terminal residue" evidence="1">
    <location>
        <position position="110"/>
    </location>
</feature>
<dbReference type="PANTHER" id="PTHR45913:SF19">
    <property type="entry name" value="LOW QUALITY PROTEIN: ZINC FINGER BED DOMAIN-CONTAINING PROTEIN 5-LIKE"/>
    <property type="match status" value="1"/>
</dbReference>
<protein>
    <recommendedName>
        <fullName evidence="2">BED-type domain-containing protein</fullName>
    </recommendedName>
</protein>
<name>A0A1B6IJI6_9HEMI</name>
<dbReference type="EMBL" id="GECU01020632">
    <property type="protein sequence ID" value="JAS87074.1"/>
    <property type="molecule type" value="Transcribed_RNA"/>
</dbReference>
<proteinExistence type="predicted"/>
<dbReference type="AlphaFoldDB" id="A0A1B6IJI6"/>
<reference evidence="1" key="1">
    <citation type="submission" date="2015-11" db="EMBL/GenBank/DDBJ databases">
        <title>De novo transcriptome assembly of four potential Pierce s Disease insect vectors from Arizona vineyards.</title>
        <authorList>
            <person name="Tassone E.E."/>
        </authorList>
    </citation>
    <scope>NUCLEOTIDE SEQUENCE</scope>
</reference>
<organism evidence="1">
    <name type="scientific">Homalodisca liturata</name>
    <dbReference type="NCBI Taxonomy" id="320908"/>
    <lineage>
        <taxon>Eukaryota</taxon>
        <taxon>Metazoa</taxon>
        <taxon>Ecdysozoa</taxon>
        <taxon>Arthropoda</taxon>
        <taxon>Hexapoda</taxon>
        <taxon>Insecta</taxon>
        <taxon>Pterygota</taxon>
        <taxon>Neoptera</taxon>
        <taxon>Paraneoptera</taxon>
        <taxon>Hemiptera</taxon>
        <taxon>Auchenorrhyncha</taxon>
        <taxon>Membracoidea</taxon>
        <taxon>Cicadellidae</taxon>
        <taxon>Cicadellinae</taxon>
        <taxon>Proconiini</taxon>
        <taxon>Homalodisca</taxon>
    </lineage>
</organism>
<accession>A0A1B6IJI6</accession>
<evidence type="ECO:0000313" key="1">
    <source>
        <dbReference type="EMBL" id="JAS87074.1"/>
    </source>
</evidence>
<dbReference type="PANTHER" id="PTHR45913">
    <property type="entry name" value="EPM2A-INTERACTING PROTEIN 1"/>
    <property type="match status" value="1"/>
</dbReference>
<feature type="non-terminal residue" evidence="1">
    <location>
        <position position="1"/>
    </location>
</feature>
<evidence type="ECO:0008006" key="2">
    <source>
        <dbReference type="Google" id="ProtNLM"/>
    </source>
</evidence>